<evidence type="ECO:0000313" key="1">
    <source>
        <dbReference type="EMBL" id="SDX21129.1"/>
    </source>
</evidence>
<keyword evidence="2" id="KW-1185">Reference proteome</keyword>
<dbReference type="InterPro" id="IPR036249">
    <property type="entry name" value="Thioredoxin-like_sf"/>
</dbReference>
<sequence length="110" mass="12288">MDTPITILVYGAEERCASCVNFPSTQETATWLEAALGRRYGEQVQVRYVDIHQPEGEEETAFSNRVVEEDLWYPVVVLNNEIIGEGNPRLKEIQGKLDEMGLTVSVGTEG</sequence>
<dbReference type="Pfam" id="PF07315">
    <property type="entry name" value="DUF1462"/>
    <property type="match status" value="1"/>
</dbReference>
<evidence type="ECO:0000313" key="2">
    <source>
        <dbReference type="Proteomes" id="UP000198534"/>
    </source>
</evidence>
<dbReference type="RefSeq" id="WP_091741114.1">
    <property type="nucleotide sequence ID" value="NZ_FNNQ01000012.1"/>
</dbReference>
<proteinExistence type="predicted"/>
<dbReference type="InterPro" id="IPR009190">
    <property type="entry name" value="DUF1462"/>
</dbReference>
<dbReference type="EMBL" id="FNNQ01000012">
    <property type="protein sequence ID" value="SDX21129.1"/>
    <property type="molecule type" value="Genomic_DNA"/>
</dbReference>
<protein>
    <submittedName>
        <fullName evidence="1">Disulfide oxidoreductase YuzD</fullName>
    </submittedName>
</protein>
<accession>A0A1H2ZWU0</accession>
<dbReference type="OrthoDB" id="2389679at2"/>
<name>A0A1H2ZWU0_9BACL</name>
<gene>
    <name evidence="1" type="ORF">SAMN05444487_11211</name>
</gene>
<dbReference type="InterPro" id="IPR038218">
    <property type="entry name" value="YuzD-like_sp"/>
</dbReference>
<reference evidence="1 2" key="1">
    <citation type="submission" date="2016-10" db="EMBL/GenBank/DDBJ databases">
        <authorList>
            <person name="de Groot N.N."/>
        </authorList>
    </citation>
    <scope>NUCLEOTIDE SEQUENCE [LARGE SCALE GENOMIC DNA]</scope>
    <source>
        <strain evidence="1 2">DSM 45610</strain>
    </source>
</reference>
<dbReference type="SUPFAM" id="SSF52833">
    <property type="entry name" value="Thioredoxin-like"/>
    <property type="match status" value="1"/>
</dbReference>
<dbReference type="STRING" id="1048340.SAMN05444487_11211"/>
<dbReference type="Gene3D" id="3.40.30.30">
    <property type="entry name" value="Hypothetical protein sa0798"/>
    <property type="match status" value="1"/>
</dbReference>
<organism evidence="1 2">
    <name type="scientific">Marininema mesophilum</name>
    <dbReference type="NCBI Taxonomy" id="1048340"/>
    <lineage>
        <taxon>Bacteria</taxon>
        <taxon>Bacillati</taxon>
        <taxon>Bacillota</taxon>
        <taxon>Bacilli</taxon>
        <taxon>Bacillales</taxon>
        <taxon>Thermoactinomycetaceae</taxon>
        <taxon>Marininema</taxon>
    </lineage>
</organism>
<dbReference type="Proteomes" id="UP000198534">
    <property type="component" value="Unassembled WGS sequence"/>
</dbReference>
<dbReference type="AlphaFoldDB" id="A0A1H2ZWU0"/>